<feature type="chain" id="PRO_5015766520" evidence="1">
    <location>
        <begin position="29"/>
        <end position="861"/>
    </location>
</feature>
<accession>A0A2T5J6W7</accession>
<dbReference type="AlphaFoldDB" id="A0A2T5J6W7"/>
<dbReference type="SUPFAM" id="SSF49464">
    <property type="entry name" value="Carboxypeptidase regulatory domain-like"/>
    <property type="match status" value="1"/>
</dbReference>
<organism evidence="2 3">
    <name type="scientific">Mucilaginibacter yixingensis</name>
    <dbReference type="NCBI Taxonomy" id="1295612"/>
    <lineage>
        <taxon>Bacteria</taxon>
        <taxon>Pseudomonadati</taxon>
        <taxon>Bacteroidota</taxon>
        <taxon>Sphingobacteriia</taxon>
        <taxon>Sphingobacteriales</taxon>
        <taxon>Sphingobacteriaceae</taxon>
        <taxon>Mucilaginibacter</taxon>
    </lineage>
</organism>
<keyword evidence="2" id="KW-0121">Carboxypeptidase</keyword>
<dbReference type="InterPro" id="IPR008969">
    <property type="entry name" value="CarboxyPept-like_regulatory"/>
</dbReference>
<keyword evidence="2" id="KW-0645">Protease</keyword>
<name>A0A2T5J6W7_9SPHI</name>
<evidence type="ECO:0000256" key="1">
    <source>
        <dbReference type="SAM" id="SignalP"/>
    </source>
</evidence>
<keyword evidence="1" id="KW-0732">Signal</keyword>
<dbReference type="OrthoDB" id="983143at2"/>
<reference evidence="2 3" key="1">
    <citation type="submission" date="2018-04" db="EMBL/GenBank/DDBJ databases">
        <title>Genomic Encyclopedia of Archaeal and Bacterial Type Strains, Phase II (KMG-II): from individual species to whole genera.</title>
        <authorList>
            <person name="Goeker M."/>
        </authorList>
    </citation>
    <scope>NUCLEOTIDE SEQUENCE [LARGE SCALE GENOMIC DNA]</scope>
    <source>
        <strain evidence="2 3">DSM 26809</strain>
    </source>
</reference>
<proteinExistence type="predicted"/>
<evidence type="ECO:0000313" key="3">
    <source>
        <dbReference type="Proteomes" id="UP000244168"/>
    </source>
</evidence>
<comment type="caution">
    <text evidence="2">The sequence shown here is derived from an EMBL/GenBank/DDBJ whole genome shotgun (WGS) entry which is preliminary data.</text>
</comment>
<keyword evidence="3" id="KW-1185">Reference proteome</keyword>
<keyword evidence="2" id="KW-0378">Hydrolase</keyword>
<dbReference type="Proteomes" id="UP000244168">
    <property type="component" value="Unassembled WGS sequence"/>
</dbReference>
<sequence length="861" mass="99351">MDLSRPFKKYYFTLLLFICSVAVTQAQAPKAQQSQTVVSGTVTDAATHKPLSFVTVAFNGTNIGINTNDAGKYTLRTSKSYNQLKASFVGYKSVVVNIAPGKEQIINIRMNSETEQLKEVTVKSAKRTKYRNKDNPAVELIRKVIANKEKNRPEAYDYVQYRSYDKMQLSLANVSDKITEKKFFKKYKFFLDNRDTTLVPGKSLLPIYLTEKLTDNYYRKSPEKNKSVIVGEKTVNFGSFLDNEGLGQYIKHIYADVDIYKSNIFLITNMFLSPIADDAPTFYKFFITDTVVVNNQKLVELSFTPRNTTDFLFEGSIYITLDGNYAVQDAELTINKNINLNFVKGMRVQLSFEQNPDGRYHLSKSDILADFGTSKKGKGGIYGDRVIVFKNYEVNKQAPDSIYNAPLTEESNEVKHRSKEFWEQNRLDTLTTAESKVYDNVDSLQRMLSFRRTMDIATLLLAGYKSFGPFEMGPANTFYSFNPVEGFKLRLGGRTTPELSKRYYFETYAAYGFKDEKWKYFLSATYSINNKSIYKFPQNYIRLSYQRDTKIPGANLQFVQEDNFLLSFKRGDNDKYLYNDFYKINYKHEYLNHFSYELELSNWTQAPAGSLYFISNPLSTIPNVVHNLTTTEASLQLRYAPNEQFYQGKIYRIPIPNKYPVFTFTYTRGLKDVINGSYNYDKVDFRLDKHMYLSQLGYADITLEGIKIFGQVPYPLLSIHNANQTYAYDLYSYNLMNFLEFVSDRSASLMIDQHFMGFFFNKVPLLKKLKWRETASFKMLYGDVSAENNPSVHPSLYQFPVQAGGTPITYPLGNHTPYIEGSVGVENIFKLIRVDVVKRFTYLDHPGISTWGIRARLKFDF</sequence>
<dbReference type="Pfam" id="PF13715">
    <property type="entry name" value="CarbopepD_reg_2"/>
    <property type="match status" value="1"/>
</dbReference>
<protein>
    <submittedName>
        <fullName evidence="2">Carboxypeptidase-like protein</fullName>
    </submittedName>
</protein>
<gene>
    <name evidence="2" type="ORF">C8P68_10659</name>
</gene>
<dbReference type="EMBL" id="QAOQ01000006">
    <property type="protein sequence ID" value="PTQ94849.1"/>
    <property type="molecule type" value="Genomic_DNA"/>
</dbReference>
<dbReference type="RefSeq" id="WP_107829548.1">
    <property type="nucleotide sequence ID" value="NZ_CP160205.1"/>
</dbReference>
<dbReference type="InterPro" id="IPR043741">
    <property type="entry name" value="DUF5686"/>
</dbReference>
<dbReference type="GO" id="GO:0004180">
    <property type="term" value="F:carboxypeptidase activity"/>
    <property type="evidence" value="ECO:0007669"/>
    <property type="project" value="UniProtKB-KW"/>
</dbReference>
<feature type="signal peptide" evidence="1">
    <location>
        <begin position="1"/>
        <end position="28"/>
    </location>
</feature>
<dbReference type="Pfam" id="PF18939">
    <property type="entry name" value="DUF5686"/>
    <property type="match status" value="1"/>
</dbReference>
<dbReference type="Gene3D" id="2.60.40.1120">
    <property type="entry name" value="Carboxypeptidase-like, regulatory domain"/>
    <property type="match status" value="1"/>
</dbReference>
<evidence type="ECO:0000313" key="2">
    <source>
        <dbReference type="EMBL" id="PTQ94849.1"/>
    </source>
</evidence>